<keyword evidence="2 7" id="KW-0812">Transmembrane</keyword>
<dbReference type="PROSITE" id="PS50929">
    <property type="entry name" value="ABC_TM1F"/>
    <property type="match status" value="1"/>
</dbReference>
<comment type="subcellular location">
    <subcellularLocation>
        <location evidence="1">Cell membrane</location>
        <topology evidence="1">Multi-pass membrane protein</topology>
    </subcellularLocation>
</comment>
<evidence type="ECO:0000259" key="9">
    <source>
        <dbReference type="PROSITE" id="PS50929"/>
    </source>
</evidence>
<name>A0A367Y5S2_9MICO</name>
<dbReference type="GO" id="GO:0005886">
    <property type="term" value="C:plasma membrane"/>
    <property type="evidence" value="ECO:0007669"/>
    <property type="project" value="UniProtKB-SubCell"/>
</dbReference>
<reference evidence="10 11" key="1">
    <citation type="submission" date="2018-07" db="EMBL/GenBank/DDBJ databases">
        <title>Microbacterium endoborsara sp. nov., a novel actinobacterium isolated from Borszczowia aralocaspica.</title>
        <authorList>
            <person name="An D."/>
        </authorList>
    </citation>
    <scope>NUCLEOTIDE SEQUENCE [LARGE SCALE GENOMIC DNA]</scope>
    <source>
        <strain evidence="10 11">C1.15228</strain>
    </source>
</reference>
<dbReference type="InterPro" id="IPR036640">
    <property type="entry name" value="ABC1_TM_sf"/>
</dbReference>
<proteinExistence type="predicted"/>
<dbReference type="PANTHER" id="PTHR24221">
    <property type="entry name" value="ATP-BINDING CASSETTE SUB-FAMILY B"/>
    <property type="match status" value="1"/>
</dbReference>
<dbReference type="Pfam" id="PF00005">
    <property type="entry name" value="ABC_tran"/>
    <property type="match status" value="1"/>
</dbReference>
<evidence type="ECO:0000256" key="6">
    <source>
        <dbReference type="ARBA" id="ARBA00023136"/>
    </source>
</evidence>
<evidence type="ECO:0000256" key="1">
    <source>
        <dbReference type="ARBA" id="ARBA00004651"/>
    </source>
</evidence>
<dbReference type="GO" id="GO:0005524">
    <property type="term" value="F:ATP binding"/>
    <property type="evidence" value="ECO:0007669"/>
    <property type="project" value="UniProtKB-KW"/>
</dbReference>
<dbReference type="EMBL" id="QORO01000001">
    <property type="protein sequence ID" value="RCK61214.1"/>
    <property type="molecule type" value="Genomic_DNA"/>
</dbReference>
<dbReference type="SUPFAM" id="SSF90123">
    <property type="entry name" value="ABC transporter transmembrane region"/>
    <property type="match status" value="1"/>
</dbReference>
<evidence type="ECO:0000256" key="4">
    <source>
        <dbReference type="ARBA" id="ARBA00022840"/>
    </source>
</evidence>
<comment type="caution">
    <text evidence="10">The sequence shown here is derived from an EMBL/GenBank/DDBJ whole genome shotgun (WGS) entry which is preliminary data.</text>
</comment>
<feature type="domain" description="ABC transmembrane type-1" evidence="9">
    <location>
        <begin position="22"/>
        <end position="301"/>
    </location>
</feature>
<evidence type="ECO:0000313" key="11">
    <source>
        <dbReference type="Proteomes" id="UP000253508"/>
    </source>
</evidence>
<feature type="transmembrane region" description="Helical" evidence="7">
    <location>
        <begin position="158"/>
        <end position="177"/>
    </location>
</feature>
<keyword evidence="11" id="KW-1185">Reference proteome</keyword>
<feature type="domain" description="ABC transporter" evidence="8">
    <location>
        <begin position="338"/>
        <end position="559"/>
    </location>
</feature>
<evidence type="ECO:0000256" key="7">
    <source>
        <dbReference type="SAM" id="Phobius"/>
    </source>
</evidence>
<dbReference type="PROSITE" id="PS50893">
    <property type="entry name" value="ABC_TRANSPORTER_2"/>
    <property type="match status" value="1"/>
</dbReference>
<evidence type="ECO:0000256" key="2">
    <source>
        <dbReference type="ARBA" id="ARBA00022692"/>
    </source>
</evidence>
<sequence>MTRDNDAPMVLRLLRDVPTSGWLLVAFSALRAGFLTAAVLMIARGIDLVTTGDVARGPWLWALVFALAAGLAAAAETWIPSLAQPVEERRWRARAWRRTLDDSIDSEVPAGERISRASEEVERFAHYRATFLGPLVAGAVVPLVVLIAIAVYVSWGVAIALAVGTALAPVLIAGFLARVRSSSGRYRAVSGRLTGMFLETMRVRHTMRMLGAEASRRAAIAHQARALRDEVMALLRRNQLVILITDAVFGVLALVASAVFAVAGVAYGWLTPGIGVALVLLSALLREPVDRLGRSFYVGLAGRAAGERVRAALAPDPDPAPAIDLAAPPLKTSSDAILTLRGASIVRGSATPVTGVDLEITAGTLMAIVGTSGAGKSTLALALAGLVPASGVLLGSAPASREALHDSVAYIPQRAVLFPGSVRQNLALAREGASDDDMLRALSRAGIDARSELARGLDTVLGEGAGGVSGGQAQRISIARALLTKRPLLIADEATAHLDPASSARVIAALRDATRDRTVVMITHRHDEAAVADRVVRMSGGAIVGDGLPAEVLEEGGAR</sequence>
<dbReference type="AlphaFoldDB" id="A0A367Y5S2"/>
<dbReference type="PANTHER" id="PTHR24221:SF590">
    <property type="entry name" value="COMPONENT LINKED WITH THE ASSEMBLY OF CYTOCHROME' TRANSPORT TRANSMEMBRANE ATP-BINDING PROTEIN ABC TRANSPORTER CYDD-RELATED"/>
    <property type="match status" value="1"/>
</dbReference>
<dbReference type="InterPro" id="IPR039421">
    <property type="entry name" value="Type_1_exporter"/>
</dbReference>
<evidence type="ECO:0000313" key="10">
    <source>
        <dbReference type="EMBL" id="RCK61214.1"/>
    </source>
</evidence>
<dbReference type="OrthoDB" id="3237158at2"/>
<dbReference type="SUPFAM" id="SSF52540">
    <property type="entry name" value="P-loop containing nucleoside triphosphate hydrolases"/>
    <property type="match status" value="1"/>
</dbReference>
<accession>A0A367Y5S2</accession>
<feature type="transmembrane region" description="Helical" evidence="7">
    <location>
        <begin position="266"/>
        <end position="285"/>
    </location>
</feature>
<dbReference type="Proteomes" id="UP000253508">
    <property type="component" value="Unassembled WGS sequence"/>
</dbReference>
<dbReference type="Gene3D" id="3.40.50.300">
    <property type="entry name" value="P-loop containing nucleotide triphosphate hydrolases"/>
    <property type="match status" value="1"/>
</dbReference>
<keyword evidence="6 7" id="KW-0472">Membrane</keyword>
<keyword evidence="3" id="KW-0547">Nucleotide-binding</keyword>
<feature type="transmembrane region" description="Helical" evidence="7">
    <location>
        <begin position="240"/>
        <end position="260"/>
    </location>
</feature>
<keyword evidence="4 10" id="KW-0067">ATP-binding</keyword>
<feature type="transmembrane region" description="Helical" evidence="7">
    <location>
        <begin position="131"/>
        <end position="152"/>
    </location>
</feature>
<dbReference type="PROSITE" id="PS00211">
    <property type="entry name" value="ABC_TRANSPORTER_1"/>
    <property type="match status" value="1"/>
</dbReference>
<organism evidence="10 11">
    <name type="scientific">Microbacterium sorbitolivorans</name>
    <dbReference type="NCBI Taxonomy" id="1867410"/>
    <lineage>
        <taxon>Bacteria</taxon>
        <taxon>Bacillati</taxon>
        <taxon>Actinomycetota</taxon>
        <taxon>Actinomycetes</taxon>
        <taxon>Micrococcales</taxon>
        <taxon>Microbacteriaceae</taxon>
        <taxon>Microbacterium</taxon>
    </lineage>
</organism>
<dbReference type="SMART" id="SM00382">
    <property type="entry name" value="AAA"/>
    <property type="match status" value="1"/>
</dbReference>
<dbReference type="GO" id="GO:0016887">
    <property type="term" value="F:ATP hydrolysis activity"/>
    <property type="evidence" value="ECO:0007669"/>
    <property type="project" value="InterPro"/>
</dbReference>
<dbReference type="GO" id="GO:0140359">
    <property type="term" value="F:ABC-type transporter activity"/>
    <property type="evidence" value="ECO:0007669"/>
    <property type="project" value="InterPro"/>
</dbReference>
<protein>
    <submittedName>
        <fullName evidence="10">ATP-binding cassette domain-containing protein</fullName>
    </submittedName>
</protein>
<dbReference type="Pfam" id="PF00664">
    <property type="entry name" value="ABC_membrane"/>
    <property type="match status" value="1"/>
</dbReference>
<gene>
    <name evidence="10" type="ORF">DTO57_00740</name>
</gene>
<dbReference type="InterPro" id="IPR003593">
    <property type="entry name" value="AAA+_ATPase"/>
</dbReference>
<dbReference type="InterPro" id="IPR017871">
    <property type="entry name" value="ABC_transporter-like_CS"/>
</dbReference>
<dbReference type="CDD" id="cd03228">
    <property type="entry name" value="ABCC_MRP_Like"/>
    <property type="match status" value="1"/>
</dbReference>
<dbReference type="InterPro" id="IPR003439">
    <property type="entry name" value="ABC_transporter-like_ATP-bd"/>
</dbReference>
<dbReference type="InterPro" id="IPR027417">
    <property type="entry name" value="P-loop_NTPase"/>
</dbReference>
<evidence type="ECO:0000259" key="8">
    <source>
        <dbReference type="PROSITE" id="PS50893"/>
    </source>
</evidence>
<feature type="transmembrane region" description="Helical" evidence="7">
    <location>
        <begin position="58"/>
        <end position="79"/>
    </location>
</feature>
<evidence type="ECO:0000256" key="5">
    <source>
        <dbReference type="ARBA" id="ARBA00022989"/>
    </source>
</evidence>
<dbReference type="InterPro" id="IPR011527">
    <property type="entry name" value="ABC1_TM_dom"/>
</dbReference>
<feature type="transmembrane region" description="Helical" evidence="7">
    <location>
        <begin position="21"/>
        <end position="46"/>
    </location>
</feature>
<keyword evidence="5 7" id="KW-1133">Transmembrane helix</keyword>
<dbReference type="Gene3D" id="1.20.1560.10">
    <property type="entry name" value="ABC transporter type 1, transmembrane domain"/>
    <property type="match status" value="1"/>
</dbReference>
<evidence type="ECO:0000256" key="3">
    <source>
        <dbReference type="ARBA" id="ARBA00022741"/>
    </source>
</evidence>